<name>A0ABV0TDT4_9TELE</name>
<reference evidence="2 3" key="1">
    <citation type="submission" date="2021-06" db="EMBL/GenBank/DDBJ databases">
        <authorList>
            <person name="Palmer J.M."/>
        </authorList>
    </citation>
    <scope>NUCLEOTIDE SEQUENCE [LARGE SCALE GENOMIC DNA]</scope>
    <source>
        <strain evidence="3">if_2019</strain>
        <tissue evidence="2">Muscle</tissue>
    </source>
</reference>
<sequence>MIFRRQKPEPLIIFVEHCLWLQRTKAETYRVHPPTQVPEQRTMPELTSTHFSAQAKPSGLPRFAHLGPNSLYPWRPDGETAWPADRGRKD</sequence>
<evidence type="ECO:0000313" key="3">
    <source>
        <dbReference type="Proteomes" id="UP001482620"/>
    </source>
</evidence>
<dbReference type="EMBL" id="JAHRIQ010026157">
    <property type="protein sequence ID" value="MEQ2230008.1"/>
    <property type="molecule type" value="Genomic_DNA"/>
</dbReference>
<protein>
    <submittedName>
        <fullName evidence="2">Uncharacterized protein</fullName>
    </submittedName>
</protein>
<evidence type="ECO:0000313" key="2">
    <source>
        <dbReference type="EMBL" id="MEQ2230008.1"/>
    </source>
</evidence>
<gene>
    <name evidence="2" type="ORF">ILYODFUR_024867</name>
</gene>
<keyword evidence="3" id="KW-1185">Reference proteome</keyword>
<dbReference type="Proteomes" id="UP001482620">
    <property type="component" value="Unassembled WGS sequence"/>
</dbReference>
<comment type="caution">
    <text evidence="2">The sequence shown here is derived from an EMBL/GenBank/DDBJ whole genome shotgun (WGS) entry which is preliminary data.</text>
</comment>
<feature type="region of interest" description="Disordered" evidence="1">
    <location>
        <begin position="71"/>
        <end position="90"/>
    </location>
</feature>
<proteinExistence type="predicted"/>
<organism evidence="2 3">
    <name type="scientific">Ilyodon furcidens</name>
    <name type="common">goldbreast splitfin</name>
    <dbReference type="NCBI Taxonomy" id="33524"/>
    <lineage>
        <taxon>Eukaryota</taxon>
        <taxon>Metazoa</taxon>
        <taxon>Chordata</taxon>
        <taxon>Craniata</taxon>
        <taxon>Vertebrata</taxon>
        <taxon>Euteleostomi</taxon>
        <taxon>Actinopterygii</taxon>
        <taxon>Neopterygii</taxon>
        <taxon>Teleostei</taxon>
        <taxon>Neoteleostei</taxon>
        <taxon>Acanthomorphata</taxon>
        <taxon>Ovalentaria</taxon>
        <taxon>Atherinomorphae</taxon>
        <taxon>Cyprinodontiformes</taxon>
        <taxon>Goodeidae</taxon>
        <taxon>Ilyodon</taxon>
    </lineage>
</organism>
<accession>A0ABV0TDT4</accession>
<evidence type="ECO:0000256" key="1">
    <source>
        <dbReference type="SAM" id="MobiDB-lite"/>
    </source>
</evidence>